<organism evidence="2">
    <name type="scientific">Anguilla anguilla</name>
    <name type="common">European freshwater eel</name>
    <name type="synonym">Muraena anguilla</name>
    <dbReference type="NCBI Taxonomy" id="7936"/>
    <lineage>
        <taxon>Eukaryota</taxon>
        <taxon>Metazoa</taxon>
        <taxon>Chordata</taxon>
        <taxon>Craniata</taxon>
        <taxon>Vertebrata</taxon>
        <taxon>Euteleostomi</taxon>
        <taxon>Actinopterygii</taxon>
        <taxon>Neopterygii</taxon>
        <taxon>Teleostei</taxon>
        <taxon>Anguilliformes</taxon>
        <taxon>Anguillidae</taxon>
        <taxon>Anguilla</taxon>
    </lineage>
</organism>
<keyword evidence="1" id="KW-1133">Transmembrane helix</keyword>
<evidence type="ECO:0000256" key="1">
    <source>
        <dbReference type="SAM" id="Phobius"/>
    </source>
</evidence>
<dbReference type="AlphaFoldDB" id="A0A0E9WS12"/>
<name>A0A0E9WS12_ANGAN</name>
<protein>
    <submittedName>
        <fullName evidence="2">Uncharacterized protein</fullName>
    </submittedName>
</protein>
<reference evidence="2" key="1">
    <citation type="submission" date="2014-11" db="EMBL/GenBank/DDBJ databases">
        <authorList>
            <person name="Amaro Gonzalez C."/>
        </authorList>
    </citation>
    <scope>NUCLEOTIDE SEQUENCE</scope>
</reference>
<proteinExistence type="predicted"/>
<keyword evidence="1" id="KW-0472">Membrane</keyword>
<accession>A0A0E9WS12</accession>
<sequence>MPAVTISQYIAHQRTFLWFYCKHTAVLGIYTPPMICLLVTRR</sequence>
<dbReference type="EMBL" id="GBXM01015395">
    <property type="protein sequence ID" value="JAH93182.1"/>
    <property type="molecule type" value="Transcribed_RNA"/>
</dbReference>
<keyword evidence="1" id="KW-0812">Transmembrane</keyword>
<feature type="transmembrane region" description="Helical" evidence="1">
    <location>
        <begin position="17"/>
        <end position="39"/>
    </location>
</feature>
<reference evidence="2" key="2">
    <citation type="journal article" date="2015" name="Fish Shellfish Immunol.">
        <title>Early steps in the European eel (Anguilla anguilla)-Vibrio vulnificus interaction in the gills: Role of the RtxA13 toxin.</title>
        <authorList>
            <person name="Callol A."/>
            <person name="Pajuelo D."/>
            <person name="Ebbesson L."/>
            <person name="Teles M."/>
            <person name="MacKenzie S."/>
            <person name="Amaro C."/>
        </authorList>
    </citation>
    <scope>NUCLEOTIDE SEQUENCE</scope>
</reference>
<evidence type="ECO:0000313" key="2">
    <source>
        <dbReference type="EMBL" id="JAH93182.1"/>
    </source>
</evidence>